<dbReference type="EMBL" id="BKAG01000012">
    <property type="protein sequence ID" value="GEP42849.1"/>
    <property type="molecule type" value="Genomic_DNA"/>
</dbReference>
<feature type="transmembrane region" description="Helical" evidence="5">
    <location>
        <begin position="358"/>
        <end position="376"/>
    </location>
</feature>
<feature type="transmembrane region" description="Helical" evidence="5">
    <location>
        <begin position="250"/>
        <end position="272"/>
    </location>
</feature>
<name>A0A512M7Y6_9BACT</name>
<dbReference type="AlphaFoldDB" id="A0A512M7Y6"/>
<evidence type="ECO:0000313" key="8">
    <source>
        <dbReference type="Proteomes" id="UP000321577"/>
    </source>
</evidence>
<dbReference type="Proteomes" id="UP000321577">
    <property type="component" value="Unassembled WGS sequence"/>
</dbReference>
<proteinExistence type="predicted"/>
<feature type="domain" description="Protein kinase" evidence="6">
    <location>
        <begin position="1"/>
        <end position="85"/>
    </location>
</feature>
<reference evidence="7 8" key="1">
    <citation type="submission" date="2019-07" db="EMBL/GenBank/DDBJ databases">
        <title>Whole genome shotgun sequence of Brevifollis gellanilyticus NBRC 108608.</title>
        <authorList>
            <person name="Hosoyama A."/>
            <person name="Uohara A."/>
            <person name="Ohji S."/>
            <person name="Ichikawa N."/>
        </authorList>
    </citation>
    <scope>NUCLEOTIDE SEQUENCE [LARGE SCALE GENOMIC DNA]</scope>
    <source>
        <strain evidence="7 8">NBRC 108608</strain>
    </source>
</reference>
<evidence type="ECO:0000256" key="2">
    <source>
        <dbReference type="ARBA" id="ARBA00022741"/>
    </source>
</evidence>
<feature type="transmembrane region" description="Helical" evidence="5">
    <location>
        <begin position="408"/>
        <end position="426"/>
    </location>
</feature>
<feature type="transmembrane region" description="Helical" evidence="5">
    <location>
        <begin position="151"/>
        <end position="179"/>
    </location>
</feature>
<evidence type="ECO:0000256" key="5">
    <source>
        <dbReference type="SAM" id="Phobius"/>
    </source>
</evidence>
<dbReference type="RefSeq" id="WP_170266721.1">
    <property type="nucleotide sequence ID" value="NZ_BKAG01000012.1"/>
</dbReference>
<accession>A0A512M7Y6</accession>
<dbReference type="SUPFAM" id="SSF56112">
    <property type="entry name" value="Protein kinase-like (PK-like)"/>
    <property type="match status" value="1"/>
</dbReference>
<evidence type="ECO:0000313" key="7">
    <source>
        <dbReference type="EMBL" id="GEP42849.1"/>
    </source>
</evidence>
<keyword evidence="8" id="KW-1185">Reference proteome</keyword>
<keyword evidence="1" id="KW-0808">Transferase</keyword>
<sequence>MGPHTDVYALGAILYQMLTGRPPFLARTAAETMMQVVQREPAAPSRINPDLPRDLETICLKCLAKEPAQRYATARELGEELRRFLKGDPIRARPASFTRKSASWLRRHPAWLAGAAALLVFGLLCTIFWLYQENAFMRAQHLNPALKREPGPLSLALLNWFGMGSLIVMTVGLWVNVWFMSHARRTTLRAMFDQSRFVPGSPVSEYVRVIMALAGLACLLYGLVTIAKVIEAYAWEGFGPLPNRPQAIPSGYLPVAFFIIWLGFWMIATAWLNRERGLHGAPVRKLDEAMQTEIRAAVAAGDAPAAIRLYHRAAPEAGLLEAREHVNRCINDLRMSDQAKFQDLYQNPRRALTLRPRGLFGVLVVGVVLWIILKPAAPLQAAWYLAGGALYFAVALIAAHMKGFLPRFLSFIGCSMVVFAGGNWVFEKDLPGHIWLLMAGLLAAMLSLRPGQKLPTK</sequence>
<evidence type="ECO:0000256" key="4">
    <source>
        <dbReference type="ARBA" id="ARBA00022840"/>
    </source>
</evidence>
<keyword evidence="5" id="KW-0472">Membrane</keyword>
<evidence type="ECO:0000259" key="6">
    <source>
        <dbReference type="PROSITE" id="PS50011"/>
    </source>
</evidence>
<dbReference type="PANTHER" id="PTHR43289:SF6">
    <property type="entry name" value="SERINE_THREONINE-PROTEIN KINASE NEKL-3"/>
    <property type="match status" value="1"/>
</dbReference>
<evidence type="ECO:0000256" key="1">
    <source>
        <dbReference type="ARBA" id="ARBA00022679"/>
    </source>
</evidence>
<organism evidence="7 8">
    <name type="scientific">Brevifollis gellanilyticus</name>
    <dbReference type="NCBI Taxonomy" id="748831"/>
    <lineage>
        <taxon>Bacteria</taxon>
        <taxon>Pseudomonadati</taxon>
        <taxon>Verrucomicrobiota</taxon>
        <taxon>Verrucomicrobiia</taxon>
        <taxon>Verrucomicrobiales</taxon>
        <taxon>Verrucomicrobiaceae</taxon>
    </lineage>
</organism>
<feature type="transmembrane region" description="Helical" evidence="5">
    <location>
        <begin position="206"/>
        <end position="230"/>
    </location>
</feature>
<feature type="transmembrane region" description="Helical" evidence="5">
    <location>
        <begin position="382"/>
        <end position="401"/>
    </location>
</feature>
<keyword evidence="5" id="KW-1133">Transmembrane helix</keyword>
<keyword evidence="5" id="KW-0812">Transmembrane</keyword>
<keyword evidence="3" id="KW-0418">Kinase</keyword>
<keyword evidence="2" id="KW-0547">Nucleotide-binding</keyword>
<protein>
    <recommendedName>
        <fullName evidence="6">Protein kinase domain-containing protein</fullName>
    </recommendedName>
</protein>
<feature type="transmembrane region" description="Helical" evidence="5">
    <location>
        <begin position="432"/>
        <end position="448"/>
    </location>
</feature>
<dbReference type="GO" id="GO:0005524">
    <property type="term" value="F:ATP binding"/>
    <property type="evidence" value="ECO:0007669"/>
    <property type="project" value="UniProtKB-KW"/>
</dbReference>
<dbReference type="GO" id="GO:0004674">
    <property type="term" value="F:protein serine/threonine kinase activity"/>
    <property type="evidence" value="ECO:0007669"/>
    <property type="project" value="TreeGrafter"/>
</dbReference>
<gene>
    <name evidence="7" type="ORF">BGE01nite_21400</name>
</gene>
<dbReference type="Gene3D" id="1.10.510.10">
    <property type="entry name" value="Transferase(Phosphotransferase) domain 1"/>
    <property type="match status" value="1"/>
</dbReference>
<feature type="transmembrane region" description="Helical" evidence="5">
    <location>
        <begin position="110"/>
        <end position="131"/>
    </location>
</feature>
<dbReference type="InterPro" id="IPR011009">
    <property type="entry name" value="Kinase-like_dom_sf"/>
</dbReference>
<comment type="caution">
    <text evidence="7">The sequence shown here is derived from an EMBL/GenBank/DDBJ whole genome shotgun (WGS) entry which is preliminary data.</text>
</comment>
<evidence type="ECO:0000256" key="3">
    <source>
        <dbReference type="ARBA" id="ARBA00022777"/>
    </source>
</evidence>
<keyword evidence="4" id="KW-0067">ATP-binding</keyword>
<dbReference type="InterPro" id="IPR000719">
    <property type="entry name" value="Prot_kinase_dom"/>
</dbReference>
<dbReference type="PANTHER" id="PTHR43289">
    <property type="entry name" value="MITOGEN-ACTIVATED PROTEIN KINASE KINASE KINASE 20-RELATED"/>
    <property type="match status" value="1"/>
</dbReference>
<dbReference type="PROSITE" id="PS50011">
    <property type="entry name" value="PROTEIN_KINASE_DOM"/>
    <property type="match status" value="1"/>
</dbReference>